<dbReference type="EMBL" id="CP090038">
    <property type="protein sequence ID" value="UPL01562.1"/>
    <property type="molecule type" value="Genomic_DNA"/>
</dbReference>
<keyword evidence="2" id="KW-1185">Reference proteome</keyword>
<evidence type="ECO:0000313" key="1">
    <source>
        <dbReference type="EMBL" id="UPL01562.1"/>
    </source>
</evidence>
<sequence length="86" mass="10232">MASRESRDQYLIDRRADGFTYREIKDAGAYKEAEATLRGRWRTLTKDPEQRLRRPVWEQNDLEMLGVESPCFFVVWDLNCLQVCKC</sequence>
<accession>A0ACD3ZK29</accession>
<organism evidence="1 2">
    <name type="scientific">Fusarium solani subsp. cucurbitae</name>
    <name type="common">Neocosmosporum cucurbitae</name>
    <dbReference type="NCBI Taxonomy" id="2747967"/>
    <lineage>
        <taxon>Eukaryota</taxon>
        <taxon>Fungi</taxon>
        <taxon>Dikarya</taxon>
        <taxon>Ascomycota</taxon>
        <taxon>Pezizomycotina</taxon>
        <taxon>Sordariomycetes</taxon>
        <taxon>Hypocreomycetidae</taxon>
        <taxon>Hypocreales</taxon>
        <taxon>Nectriaceae</taxon>
        <taxon>Fusarium</taxon>
        <taxon>Fusarium solani species complex</taxon>
    </lineage>
</organism>
<dbReference type="Proteomes" id="UP000830768">
    <property type="component" value="Chromosome 10"/>
</dbReference>
<evidence type="ECO:0000313" key="2">
    <source>
        <dbReference type="Proteomes" id="UP000830768"/>
    </source>
</evidence>
<gene>
    <name evidence="1" type="ORF">LCI18_012496</name>
</gene>
<name>A0ACD3ZK29_FUSSC</name>
<reference evidence="1" key="1">
    <citation type="submission" date="2021-11" db="EMBL/GenBank/DDBJ databases">
        <title>Fusarium solani-melongenae Genome sequencing and assembly.</title>
        <authorList>
            <person name="Xie S."/>
            <person name="Huang L."/>
            <person name="Zhang X."/>
        </authorList>
    </citation>
    <scope>NUCLEOTIDE SEQUENCE</scope>
    <source>
        <strain evidence="1">CRI 24-3</strain>
    </source>
</reference>
<proteinExistence type="predicted"/>
<protein>
    <submittedName>
        <fullName evidence="1">Uncharacterized protein</fullName>
    </submittedName>
</protein>